<evidence type="ECO:0000259" key="3">
    <source>
        <dbReference type="Pfam" id="PF04664"/>
    </source>
</evidence>
<gene>
    <name evidence="5" type="primary">OGFR</name>
</gene>
<dbReference type="GO" id="GO:0140625">
    <property type="term" value="F:opioid growth factor receptor activity"/>
    <property type="evidence" value="ECO:0007669"/>
    <property type="project" value="InterPro"/>
</dbReference>
<feature type="compositionally biased region" description="Basic and acidic residues" evidence="2">
    <location>
        <begin position="401"/>
        <end position="413"/>
    </location>
</feature>
<dbReference type="CTD" id="11054"/>
<feature type="region of interest" description="Disordered" evidence="2">
    <location>
        <begin position="372"/>
        <end position="481"/>
    </location>
</feature>
<organism evidence="4 5">
    <name type="scientific">Orycteropus afer afer</name>
    <dbReference type="NCBI Taxonomy" id="1230840"/>
    <lineage>
        <taxon>Eukaryota</taxon>
        <taxon>Metazoa</taxon>
        <taxon>Chordata</taxon>
        <taxon>Craniata</taxon>
        <taxon>Vertebrata</taxon>
        <taxon>Euteleostomi</taxon>
        <taxon>Mammalia</taxon>
        <taxon>Eutheria</taxon>
        <taxon>Afrotheria</taxon>
        <taxon>Tubulidentata</taxon>
        <taxon>Orycteropodidae</taxon>
        <taxon>Orycteropus</taxon>
    </lineage>
</organism>
<evidence type="ECO:0000313" key="5">
    <source>
        <dbReference type="RefSeq" id="XP_007952900.1"/>
    </source>
</evidence>
<comment type="similarity">
    <text evidence="1">Belongs to the opioid growth factor receptor family.</text>
</comment>
<feature type="region of interest" description="Disordered" evidence="2">
    <location>
        <begin position="263"/>
        <end position="359"/>
    </location>
</feature>
<keyword evidence="5" id="KW-0675">Receptor</keyword>
<dbReference type="AlphaFoldDB" id="A0A8B7AY75"/>
<dbReference type="GeneID" id="103208945"/>
<dbReference type="PANTHER" id="PTHR14015:SF1">
    <property type="entry name" value="OPIOID GROWTH FACTOR RECEPTOR"/>
    <property type="match status" value="1"/>
</dbReference>
<evidence type="ECO:0000313" key="4">
    <source>
        <dbReference type="Proteomes" id="UP000694850"/>
    </source>
</evidence>
<dbReference type="Pfam" id="PF04664">
    <property type="entry name" value="OGFr_N"/>
    <property type="match status" value="1"/>
</dbReference>
<dbReference type="OrthoDB" id="9030204at2759"/>
<reference evidence="5" key="1">
    <citation type="submission" date="2025-08" db="UniProtKB">
        <authorList>
            <consortium name="RefSeq"/>
        </authorList>
    </citation>
    <scope>IDENTIFICATION</scope>
</reference>
<dbReference type="InterPro" id="IPR006757">
    <property type="entry name" value="OGF_rcpt"/>
</dbReference>
<dbReference type="RefSeq" id="XP_007952900.1">
    <property type="nucleotide sequence ID" value="XM_007954709.1"/>
</dbReference>
<dbReference type="GO" id="GO:0016020">
    <property type="term" value="C:membrane"/>
    <property type="evidence" value="ECO:0007669"/>
    <property type="project" value="InterPro"/>
</dbReference>
<sequence>MLCTNTGAFAPGRGEGPGTARVLGSRNWRAVQDMCRYRHHYPDLVERDSNGDMPNLSFYKNEIRFLPNGCFIEEILQEWKDDYDLLEDNHSYIQWLFPLREPGVNWHAKPLTLREVEAFKSCPEVMERFVQAYELMLGFYGVELEDRATGAVRRAHNYHKCFQNLNWRTHNNLRITRILKSLGELGLEHYQAPLARFFLEETLVRRQLPAVRQSALDYFVFAVRCRRQRRALLRFAWEHFRPPGKFVWAPLHKLRRLRARSPARLPGEDSLGDPFDEARARRRTCGTDEGEGEGPDSAPQEAGSPERDLAGAASEVETCGESAPTPSSPKESKKRKLEVNRREQASEEPGPQSAPDVEEIALNLEVCALSRGGLGAGARDPGSQDPEETERPCPQPAGAKVTDEVRKRRKVDENGAANSEALVPDPTWRSPASEGPETTEAESGAGQEAGRPAGEEHCAPQSLPEGPTQAISGPPVAEGFKSELGHVMGEGVGEGIGGMSHLHLAAVPVRLAVWSLCGTEL</sequence>
<dbReference type="PANTHER" id="PTHR14015">
    <property type="entry name" value="OPIOID GROWTH FACTOR RECEPTOR OGFR ZETA-TYPE OPIOID RECEPTOR"/>
    <property type="match status" value="1"/>
</dbReference>
<protein>
    <submittedName>
        <fullName evidence="5">Opioid growth factor receptor</fullName>
    </submittedName>
</protein>
<accession>A0A8B7AY75</accession>
<dbReference type="InterPro" id="IPR039574">
    <property type="entry name" value="OGFr"/>
</dbReference>
<evidence type="ECO:0000256" key="1">
    <source>
        <dbReference type="ARBA" id="ARBA00010365"/>
    </source>
</evidence>
<feature type="domain" description="Opioid growth factor receptor (OGFr) conserved" evidence="3">
    <location>
        <begin position="49"/>
        <end position="254"/>
    </location>
</feature>
<proteinExistence type="inferred from homology"/>
<dbReference type="Proteomes" id="UP000694850">
    <property type="component" value="Unplaced"/>
</dbReference>
<evidence type="ECO:0000256" key="2">
    <source>
        <dbReference type="SAM" id="MobiDB-lite"/>
    </source>
</evidence>
<name>A0A8B7AY75_ORYAF</name>
<keyword evidence="4" id="KW-1185">Reference proteome</keyword>